<organism evidence="1">
    <name type="scientific">Arundo donax</name>
    <name type="common">Giant reed</name>
    <name type="synonym">Donax arundinaceus</name>
    <dbReference type="NCBI Taxonomy" id="35708"/>
    <lineage>
        <taxon>Eukaryota</taxon>
        <taxon>Viridiplantae</taxon>
        <taxon>Streptophyta</taxon>
        <taxon>Embryophyta</taxon>
        <taxon>Tracheophyta</taxon>
        <taxon>Spermatophyta</taxon>
        <taxon>Magnoliopsida</taxon>
        <taxon>Liliopsida</taxon>
        <taxon>Poales</taxon>
        <taxon>Poaceae</taxon>
        <taxon>PACMAD clade</taxon>
        <taxon>Arundinoideae</taxon>
        <taxon>Arundineae</taxon>
        <taxon>Arundo</taxon>
    </lineage>
</organism>
<protein>
    <submittedName>
        <fullName evidence="1">Uncharacterized protein</fullName>
    </submittedName>
</protein>
<evidence type="ECO:0000313" key="1">
    <source>
        <dbReference type="EMBL" id="JAD83542.1"/>
    </source>
</evidence>
<dbReference type="AlphaFoldDB" id="A0A0A9DIF8"/>
<reference evidence="1" key="2">
    <citation type="journal article" date="2015" name="Data Brief">
        <title>Shoot transcriptome of the giant reed, Arundo donax.</title>
        <authorList>
            <person name="Barrero R.A."/>
            <person name="Guerrero F.D."/>
            <person name="Moolhuijzen P."/>
            <person name="Goolsby J.A."/>
            <person name="Tidwell J."/>
            <person name="Bellgard S.E."/>
            <person name="Bellgard M.I."/>
        </authorList>
    </citation>
    <scope>NUCLEOTIDE SEQUENCE</scope>
    <source>
        <tissue evidence="1">Shoot tissue taken approximately 20 cm above the soil surface</tissue>
    </source>
</reference>
<sequence>MGEGQHQPYRAGAHHLHRCRDGLLHRRRQDDPVAGEEALVRECPRAPQEHFLPGRRPAAPGLLQAMRSILSSTSRWPASTPSVSE</sequence>
<proteinExistence type="predicted"/>
<reference evidence="1" key="1">
    <citation type="submission" date="2014-09" db="EMBL/GenBank/DDBJ databases">
        <authorList>
            <person name="Magalhaes I.L.F."/>
            <person name="Oliveira U."/>
            <person name="Santos F.R."/>
            <person name="Vidigal T.H.D.A."/>
            <person name="Brescovit A.D."/>
            <person name="Santos A.J."/>
        </authorList>
    </citation>
    <scope>NUCLEOTIDE SEQUENCE</scope>
    <source>
        <tissue evidence="1">Shoot tissue taken approximately 20 cm above the soil surface</tissue>
    </source>
</reference>
<dbReference type="EMBL" id="GBRH01214353">
    <property type="protein sequence ID" value="JAD83542.1"/>
    <property type="molecule type" value="Transcribed_RNA"/>
</dbReference>
<accession>A0A0A9DIF8</accession>
<name>A0A0A9DIF8_ARUDO</name>